<evidence type="ECO:0000313" key="2">
    <source>
        <dbReference type="Proteomes" id="UP001190825"/>
    </source>
</evidence>
<accession>A0ABX4TU56</accession>
<reference evidence="1 2" key="1">
    <citation type="journal article" date="2018" name="FEMS Microbiol. Ecol.">
        <title>Co-invading symbiotic mutualists of Medicago polymorpha retain high ancestral diversity and contain diverse accessory genomes.</title>
        <authorList>
            <person name="Porter S.S."/>
            <person name="Faber-Hammond J.J."/>
            <person name="Friesen M.L."/>
        </authorList>
    </citation>
    <scope>NUCLEOTIDE SEQUENCE [LARGE SCALE GENOMIC DNA]</scope>
    <source>
        <strain evidence="1 2">Str16</strain>
    </source>
</reference>
<name>A0ABX4TU56_9HYPH</name>
<dbReference type="EMBL" id="NBUC01000028">
    <property type="protein sequence ID" value="PLU08209.1"/>
    <property type="molecule type" value="Genomic_DNA"/>
</dbReference>
<protein>
    <submittedName>
        <fullName evidence="1">Monooxygenase oxidoreductase</fullName>
    </submittedName>
</protein>
<gene>
    <name evidence="1" type="ORF">BMJ33_03145</name>
</gene>
<dbReference type="Proteomes" id="UP001190825">
    <property type="component" value="Unassembled WGS sequence"/>
</dbReference>
<evidence type="ECO:0000313" key="1">
    <source>
        <dbReference type="EMBL" id="PLU08209.1"/>
    </source>
</evidence>
<keyword evidence="1" id="KW-0503">Monooxygenase</keyword>
<comment type="caution">
    <text evidence="1">The sequence shown here is derived from an EMBL/GenBank/DDBJ whole genome shotgun (WGS) entry which is preliminary data.</text>
</comment>
<proteinExistence type="predicted"/>
<keyword evidence="2" id="KW-1185">Reference proteome</keyword>
<organism evidence="1 2">
    <name type="scientific">Sinorhizobium medicae</name>
    <dbReference type="NCBI Taxonomy" id="110321"/>
    <lineage>
        <taxon>Bacteria</taxon>
        <taxon>Pseudomonadati</taxon>
        <taxon>Pseudomonadota</taxon>
        <taxon>Alphaproteobacteria</taxon>
        <taxon>Hyphomicrobiales</taxon>
        <taxon>Rhizobiaceae</taxon>
        <taxon>Sinorhizobium/Ensifer group</taxon>
        <taxon>Sinorhizobium</taxon>
    </lineage>
</organism>
<dbReference type="GO" id="GO:0004497">
    <property type="term" value="F:monooxygenase activity"/>
    <property type="evidence" value="ECO:0007669"/>
    <property type="project" value="UniProtKB-KW"/>
</dbReference>
<sequence length="65" mass="7131">MLPDTRSFQLCVVGTETLVRRALLDQLEEAGANYLLCQLAFGDLPLDASQYTALAIQSGIMDRVD</sequence>
<keyword evidence="1" id="KW-0560">Oxidoreductase</keyword>